<gene>
    <name evidence="2" type="ORF">M513_09937</name>
</gene>
<sequence>MTCTSRSTPQRDPERTAGGDGAETVAVECPGPFRCPVCETVDAVDYSFVEHLHRHNVEPSFTCGKCRRAFPTIHGVATHRGKCGRTVTRRRPSERHVEEQTPLRFVCPECGAQFSKATGL</sequence>
<dbReference type="AlphaFoldDB" id="A0A085LW69"/>
<organism evidence="2 3">
    <name type="scientific">Trichuris suis</name>
    <name type="common">pig whipworm</name>
    <dbReference type="NCBI Taxonomy" id="68888"/>
    <lineage>
        <taxon>Eukaryota</taxon>
        <taxon>Metazoa</taxon>
        <taxon>Ecdysozoa</taxon>
        <taxon>Nematoda</taxon>
        <taxon>Enoplea</taxon>
        <taxon>Dorylaimia</taxon>
        <taxon>Trichinellida</taxon>
        <taxon>Trichuridae</taxon>
        <taxon>Trichuris</taxon>
    </lineage>
</organism>
<dbReference type="Proteomes" id="UP000030764">
    <property type="component" value="Unassembled WGS sequence"/>
</dbReference>
<dbReference type="EMBL" id="KL363276">
    <property type="protein sequence ID" value="KFD49215.1"/>
    <property type="molecule type" value="Genomic_DNA"/>
</dbReference>
<dbReference type="InterPro" id="IPR036236">
    <property type="entry name" value="Znf_C2H2_sf"/>
</dbReference>
<feature type="region of interest" description="Disordered" evidence="1">
    <location>
        <begin position="1"/>
        <end position="23"/>
    </location>
</feature>
<dbReference type="Gene3D" id="3.30.160.60">
    <property type="entry name" value="Classic Zinc Finger"/>
    <property type="match status" value="1"/>
</dbReference>
<evidence type="ECO:0000256" key="1">
    <source>
        <dbReference type="SAM" id="MobiDB-lite"/>
    </source>
</evidence>
<proteinExistence type="predicted"/>
<evidence type="ECO:0000313" key="2">
    <source>
        <dbReference type="EMBL" id="KFD49215.1"/>
    </source>
</evidence>
<evidence type="ECO:0000313" key="3">
    <source>
        <dbReference type="Proteomes" id="UP000030764"/>
    </source>
</evidence>
<protein>
    <recommendedName>
        <fullName evidence="4">C2H2-type domain-containing protein</fullName>
    </recommendedName>
</protein>
<keyword evidence="3" id="KW-1185">Reference proteome</keyword>
<dbReference type="SUPFAM" id="SSF57667">
    <property type="entry name" value="beta-beta-alpha zinc fingers"/>
    <property type="match status" value="1"/>
</dbReference>
<name>A0A085LW69_9BILA</name>
<reference evidence="2 3" key="1">
    <citation type="journal article" date="2014" name="Nat. Genet.">
        <title>Genome and transcriptome of the porcine whipworm Trichuris suis.</title>
        <authorList>
            <person name="Jex A.R."/>
            <person name="Nejsum P."/>
            <person name="Schwarz E.M."/>
            <person name="Hu L."/>
            <person name="Young N.D."/>
            <person name="Hall R.S."/>
            <person name="Korhonen P.K."/>
            <person name="Liao S."/>
            <person name="Thamsborg S."/>
            <person name="Xia J."/>
            <person name="Xu P."/>
            <person name="Wang S."/>
            <person name="Scheerlinck J.P."/>
            <person name="Hofmann A."/>
            <person name="Sternberg P.W."/>
            <person name="Wang J."/>
            <person name="Gasser R.B."/>
        </authorList>
    </citation>
    <scope>NUCLEOTIDE SEQUENCE [LARGE SCALE GENOMIC DNA]</scope>
    <source>
        <strain evidence="2">DCEP-RM93M</strain>
    </source>
</reference>
<evidence type="ECO:0008006" key="4">
    <source>
        <dbReference type="Google" id="ProtNLM"/>
    </source>
</evidence>
<accession>A0A085LW69</accession>